<evidence type="ECO:0000256" key="1">
    <source>
        <dbReference type="SAM" id="MobiDB-lite"/>
    </source>
</evidence>
<reference evidence="3" key="1">
    <citation type="submission" date="2014-07" db="EMBL/GenBank/DDBJ databases">
        <authorList>
            <person name="Zhang J.E."/>
            <person name="Yang H."/>
            <person name="Guo J."/>
            <person name="Deng Z."/>
            <person name="Luo H."/>
            <person name="Luo M."/>
            <person name="Zhao B."/>
        </authorList>
    </citation>
    <scope>NUCLEOTIDE SEQUENCE</scope>
    <source>
        <strain evidence="3">AM4</strain>
    </source>
</reference>
<dbReference type="CDD" id="cd00093">
    <property type="entry name" value="HTH_XRE"/>
    <property type="match status" value="1"/>
</dbReference>
<organism evidence="3">
    <name type="scientific">Actinomyces succiniciruminis</name>
    <dbReference type="NCBI Taxonomy" id="1522002"/>
    <lineage>
        <taxon>Bacteria</taxon>
        <taxon>Bacillati</taxon>
        <taxon>Actinomycetota</taxon>
        <taxon>Actinomycetes</taxon>
        <taxon>Actinomycetales</taxon>
        <taxon>Actinomycetaceae</taxon>
        <taxon>Actinomyces</taxon>
    </lineage>
</organism>
<dbReference type="InterPro" id="IPR001387">
    <property type="entry name" value="Cro/C1-type_HTH"/>
</dbReference>
<protein>
    <submittedName>
        <fullName evidence="3">BetR domain</fullName>
    </submittedName>
</protein>
<proteinExistence type="predicted"/>
<dbReference type="InterPro" id="IPR010982">
    <property type="entry name" value="Lambda_DNA-bd_dom_sf"/>
</dbReference>
<feature type="domain" description="HTH cro/C1-type" evidence="2">
    <location>
        <begin position="31"/>
        <end position="76"/>
    </location>
</feature>
<gene>
    <name evidence="3" type="ORF">AAM4_0557</name>
</gene>
<feature type="region of interest" description="Disordered" evidence="1">
    <location>
        <begin position="82"/>
        <end position="116"/>
    </location>
</feature>
<dbReference type="Pfam" id="PF08667">
    <property type="entry name" value="BetR"/>
    <property type="match status" value="1"/>
</dbReference>
<accession>A0A1L7RLH6</accession>
<dbReference type="EMBL" id="LK995472">
    <property type="protein sequence ID" value="CED90452.1"/>
    <property type="molecule type" value="Genomic_DNA"/>
</dbReference>
<evidence type="ECO:0000313" key="3">
    <source>
        <dbReference type="EMBL" id="CED90452.1"/>
    </source>
</evidence>
<evidence type="ECO:0000259" key="2">
    <source>
        <dbReference type="PROSITE" id="PS50943"/>
    </source>
</evidence>
<name>A0A1L7RLH6_9ACTO</name>
<sequence>MSAVPQTDASGMTFNQALGFTVNQYLFAEHMTREQLGRLLGVSGGVAGKKVRGQVGWTAEDVAAVANRFGVAVDDLLPRRIDEAPADSGSGGGSGPVPRTGFEPAAFCSGGRRSIH</sequence>
<dbReference type="AlphaFoldDB" id="A0A1L7RLH6"/>
<dbReference type="Gene3D" id="1.10.260.40">
    <property type="entry name" value="lambda repressor-like DNA-binding domains"/>
    <property type="match status" value="1"/>
</dbReference>
<dbReference type="PROSITE" id="PS50943">
    <property type="entry name" value="HTH_CROC1"/>
    <property type="match status" value="1"/>
</dbReference>
<dbReference type="InterPro" id="IPR013975">
    <property type="entry name" value="Tscrpt_reg_BetR_N"/>
</dbReference>
<dbReference type="SUPFAM" id="SSF47413">
    <property type="entry name" value="lambda repressor-like DNA-binding domains"/>
    <property type="match status" value="1"/>
</dbReference>
<dbReference type="GO" id="GO:0003677">
    <property type="term" value="F:DNA binding"/>
    <property type="evidence" value="ECO:0007669"/>
    <property type="project" value="InterPro"/>
</dbReference>